<dbReference type="Pfam" id="PF01381">
    <property type="entry name" value="HTH_3"/>
    <property type="match status" value="1"/>
</dbReference>
<dbReference type="PANTHER" id="PTHR46558">
    <property type="entry name" value="TRACRIPTIONAL REGULATORY PROTEIN-RELATED-RELATED"/>
    <property type="match status" value="1"/>
</dbReference>
<dbReference type="PANTHER" id="PTHR46558:SF13">
    <property type="entry name" value="HTH-TYPE TRANSCRIPTIONAL REGULATOR IMMR"/>
    <property type="match status" value="1"/>
</dbReference>
<keyword evidence="1" id="KW-0238">DNA-binding</keyword>
<dbReference type="Gene3D" id="1.10.260.40">
    <property type="entry name" value="lambda repressor-like DNA-binding domains"/>
    <property type="match status" value="1"/>
</dbReference>
<reference evidence="3 4" key="1">
    <citation type="submission" date="2020-12" db="EMBL/GenBank/DDBJ databases">
        <title>Vagococcus allomyrinae sp. nov. and Enterococcus lavae sp. nov., isolated from the larvae of Allomyrina dichotoma.</title>
        <authorList>
            <person name="Lee S.D."/>
        </authorList>
    </citation>
    <scope>NUCLEOTIDE SEQUENCE [LARGE SCALE GENOMIC DNA]</scope>
    <source>
        <strain evidence="3 4">BWM-S5</strain>
    </source>
</reference>
<dbReference type="SMART" id="SM00530">
    <property type="entry name" value="HTH_XRE"/>
    <property type="match status" value="1"/>
</dbReference>
<dbReference type="Proteomes" id="UP000673375">
    <property type="component" value="Unassembled WGS sequence"/>
</dbReference>
<dbReference type="EMBL" id="JAEDXU010000010">
    <property type="protein sequence ID" value="MBP1047839.1"/>
    <property type="molecule type" value="Genomic_DNA"/>
</dbReference>
<dbReference type="PROSITE" id="PS50943">
    <property type="entry name" value="HTH_CROC1"/>
    <property type="match status" value="1"/>
</dbReference>
<sequence length="227" mass="26550">MFNEKLKMLRKLLHLSQDRLAEEIGVSRQAVAKWESGDIFPDITNLIALSKLFDVSIDFLVKQPEICSKKEGLQETVEVDQTELRQFLYRAKIKTYASGIEQDTTGLREYSHDYSYEESPYHYHDSYVGNEIFSGQEIVTFDRQPIWTLSYQGRVLDTDFSSRFLKEALFQTTPERPFRGPVHFQKGALVYHCQIDGDLDWVIGREEVYFNEKKLYELVFHGGLLKE</sequence>
<feature type="domain" description="HTH cro/C1-type" evidence="2">
    <location>
        <begin position="6"/>
        <end position="60"/>
    </location>
</feature>
<organism evidence="3 4">
    <name type="scientific">Enterococcus larvae</name>
    <dbReference type="NCBI Taxonomy" id="2794352"/>
    <lineage>
        <taxon>Bacteria</taxon>
        <taxon>Bacillati</taxon>
        <taxon>Bacillota</taxon>
        <taxon>Bacilli</taxon>
        <taxon>Lactobacillales</taxon>
        <taxon>Enterococcaceae</taxon>
        <taxon>Enterococcus</taxon>
    </lineage>
</organism>
<gene>
    <name evidence="3" type="ORF">I6N96_16230</name>
</gene>
<comment type="caution">
    <text evidence="3">The sequence shown here is derived from an EMBL/GenBank/DDBJ whole genome shotgun (WGS) entry which is preliminary data.</text>
</comment>
<dbReference type="InterPro" id="IPR001387">
    <property type="entry name" value="Cro/C1-type_HTH"/>
</dbReference>
<protein>
    <submittedName>
        <fullName evidence="3">Helix-turn-helix transcriptional regulator</fullName>
    </submittedName>
</protein>
<evidence type="ECO:0000313" key="3">
    <source>
        <dbReference type="EMBL" id="MBP1047839.1"/>
    </source>
</evidence>
<dbReference type="CDD" id="cd00093">
    <property type="entry name" value="HTH_XRE"/>
    <property type="match status" value="1"/>
</dbReference>
<evidence type="ECO:0000313" key="4">
    <source>
        <dbReference type="Proteomes" id="UP000673375"/>
    </source>
</evidence>
<dbReference type="InterPro" id="IPR043735">
    <property type="entry name" value="DUF5680"/>
</dbReference>
<name>A0ABS4CMT5_9ENTE</name>
<evidence type="ECO:0000256" key="1">
    <source>
        <dbReference type="ARBA" id="ARBA00023125"/>
    </source>
</evidence>
<dbReference type="SUPFAM" id="SSF47413">
    <property type="entry name" value="lambda repressor-like DNA-binding domains"/>
    <property type="match status" value="1"/>
</dbReference>
<keyword evidence="4" id="KW-1185">Reference proteome</keyword>
<proteinExistence type="predicted"/>
<dbReference type="RefSeq" id="WP_209558617.1">
    <property type="nucleotide sequence ID" value="NZ_JAEDXU010000010.1"/>
</dbReference>
<dbReference type="Pfam" id="PF18931">
    <property type="entry name" value="DUF5680"/>
    <property type="match status" value="1"/>
</dbReference>
<accession>A0ABS4CMT5</accession>
<dbReference type="InterPro" id="IPR010982">
    <property type="entry name" value="Lambda_DNA-bd_dom_sf"/>
</dbReference>
<evidence type="ECO:0000259" key="2">
    <source>
        <dbReference type="PROSITE" id="PS50943"/>
    </source>
</evidence>